<dbReference type="PROSITE" id="PS51186">
    <property type="entry name" value="GNAT"/>
    <property type="match status" value="1"/>
</dbReference>
<keyword evidence="5" id="KW-1185">Reference proteome</keyword>
<sequence length="141" mass="15857">MDIRLTSDTENISWVELARVLELAPLGKKRDPEKLEIAFKNSMIKVFAFDGEKLVGTGRALSDGVWRTAIYDVAILPEYQNKGIGGKIVEYLVQNSGVDVIMLYANPGKEPFYKKFGFRKMKTAMAIMANTDECIEKGFIE</sequence>
<evidence type="ECO:0000313" key="4">
    <source>
        <dbReference type="EMBL" id="WMW24716.1"/>
    </source>
</evidence>
<dbReference type="InterPro" id="IPR000182">
    <property type="entry name" value="GNAT_dom"/>
</dbReference>
<dbReference type="Proteomes" id="UP001182908">
    <property type="component" value="Chromosome"/>
</dbReference>
<protein>
    <submittedName>
        <fullName evidence="4">GNAT family N-acetyltransferase</fullName>
    </submittedName>
</protein>
<dbReference type="KEGG" id="mseb:RE474_11590"/>
<dbReference type="PANTHER" id="PTHR43626:SF4">
    <property type="entry name" value="GCN5-RELATED N-ACETYLTRANSFERASE 2, CHLOROPLASTIC"/>
    <property type="match status" value="1"/>
</dbReference>
<dbReference type="InterPro" id="IPR045039">
    <property type="entry name" value="NSI-like"/>
</dbReference>
<dbReference type="Pfam" id="PF00583">
    <property type="entry name" value="Acetyltransf_1"/>
    <property type="match status" value="1"/>
</dbReference>
<dbReference type="RefSeq" id="WP_309310525.1">
    <property type="nucleotide sequence ID" value="NZ_CP133592.1"/>
</dbReference>
<name>A0AA51YIN4_9EURY</name>
<dbReference type="GO" id="GO:0005737">
    <property type="term" value="C:cytoplasm"/>
    <property type="evidence" value="ECO:0007669"/>
    <property type="project" value="TreeGrafter"/>
</dbReference>
<dbReference type="Gene3D" id="3.40.630.30">
    <property type="match status" value="1"/>
</dbReference>
<dbReference type="GO" id="GO:0008080">
    <property type="term" value="F:N-acetyltransferase activity"/>
    <property type="evidence" value="ECO:0007669"/>
    <property type="project" value="InterPro"/>
</dbReference>
<evidence type="ECO:0000256" key="2">
    <source>
        <dbReference type="ARBA" id="ARBA00023315"/>
    </source>
</evidence>
<keyword evidence="1" id="KW-0808">Transferase</keyword>
<dbReference type="GeneID" id="84233369"/>
<dbReference type="EMBL" id="CP133592">
    <property type="protein sequence ID" value="WMW24716.1"/>
    <property type="molecule type" value="Genomic_DNA"/>
</dbReference>
<dbReference type="AlphaFoldDB" id="A0AA51YIN4"/>
<feature type="domain" description="N-acetyltransferase" evidence="3">
    <location>
        <begin position="7"/>
        <end position="141"/>
    </location>
</feature>
<reference evidence="4 5" key="1">
    <citation type="submission" date="2023-08" db="EMBL/GenBank/DDBJ databases">
        <title>Methanolobus mangrovi sp. nov. and Methanolobus sediminis sp. nov, two novel methylotrophic methanogens isolated from mangrove sediments in China.</title>
        <authorList>
            <person name="Zhou J."/>
        </authorList>
    </citation>
    <scope>NUCLEOTIDE SEQUENCE [LARGE SCALE GENOMIC DNA]</scope>
    <source>
        <strain evidence="4 5">FTZ6</strain>
    </source>
</reference>
<proteinExistence type="predicted"/>
<dbReference type="CDD" id="cd04301">
    <property type="entry name" value="NAT_SF"/>
    <property type="match status" value="1"/>
</dbReference>
<evidence type="ECO:0000259" key="3">
    <source>
        <dbReference type="PROSITE" id="PS51186"/>
    </source>
</evidence>
<evidence type="ECO:0000256" key="1">
    <source>
        <dbReference type="ARBA" id="ARBA00022679"/>
    </source>
</evidence>
<keyword evidence="2" id="KW-0012">Acyltransferase</keyword>
<accession>A0AA51YIN4</accession>
<gene>
    <name evidence="4" type="ORF">RE474_11590</name>
</gene>
<dbReference type="PANTHER" id="PTHR43626">
    <property type="entry name" value="ACYL-COA N-ACYLTRANSFERASE"/>
    <property type="match status" value="1"/>
</dbReference>
<dbReference type="InterPro" id="IPR016181">
    <property type="entry name" value="Acyl_CoA_acyltransferase"/>
</dbReference>
<dbReference type="SUPFAM" id="SSF55729">
    <property type="entry name" value="Acyl-CoA N-acyltransferases (Nat)"/>
    <property type="match status" value="1"/>
</dbReference>
<evidence type="ECO:0000313" key="5">
    <source>
        <dbReference type="Proteomes" id="UP001182908"/>
    </source>
</evidence>
<organism evidence="4 5">
    <name type="scientific">Methanolobus sediminis</name>
    <dbReference type="NCBI Taxonomy" id="3072978"/>
    <lineage>
        <taxon>Archaea</taxon>
        <taxon>Methanobacteriati</taxon>
        <taxon>Methanobacteriota</taxon>
        <taxon>Stenosarchaea group</taxon>
        <taxon>Methanomicrobia</taxon>
        <taxon>Methanosarcinales</taxon>
        <taxon>Methanosarcinaceae</taxon>
        <taxon>Methanolobus</taxon>
    </lineage>
</organism>